<organism evidence="3 4">
    <name type="scientific">Flavobacterium piscis</name>
    <dbReference type="NCBI Taxonomy" id="1114874"/>
    <lineage>
        <taxon>Bacteria</taxon>
        <taxon>Pseudomonadati</taxon>
        <taxon>Bacteroidota</taxon>
        <taxon>Flavobacteriia</taxon>
        <taxon>Flavobacteriales</taxon>
        <taxon>Flavobacteriaceae</taxon>
        <taxon>Flavobacterium</taxon>
    </lineage>
</organism>
<evidence type="ECO:0000256" key="1">
    <source>
        <dbReference type="SAM" id="Phobius"/>
    </source>
</evidence>
<name>A0ABX2XPM4_9FLAO</name>
<evidence type="ECO:0000313" key="3">
    <source>
        <dbReference type="EMBL" id="OCB78203.1"/>
    </source>
</evidence>
<reference evidence="4" key="1">
    <citation type="submission" date="2016-03" db="EMBL/GenBank/DDBJ databases">
        <title>Draft genome sequence of Paenibacillus glacialis DSM 22343.</title>
        <authorList>
            <person name="Shin S.-K."/>
            <person name="Yi H."/>
        </authorList>
    </citation>
    <scope>NUCLEOTIDE SEQUENCE [LARGE SCALE GENOMIC DNA]</scope>
    <source>
        <strain evidence="4">CCUG 60099</strain>
    </source>
</reference>
<keyword evidence="1" id="KW-0472">Membrane</keyword>
<feature type="transmembrane region" description="Helical" evidence="1">
    <location>
        <begin position="36"/>
        <end position="57"/>
    </location>
</feature>
<dbReference type="Proteomes" id="UP000093343">
    <property type="component" value="Unassembled WGS sequence"/>
</dbReference>
<dbReference type="InterPro" id="IPR005530">
    <property type="entry name" value="SPW"/>
</dbReference>
<feature type="domain" description="SPW repeat-containing integral membrane" evidence="2">
    <location>
        <begin position="9"/>
        <end position="107"/>
    </location>
</feature>
<proteinExistence type="predicted"/>
<gene>
    <name evidence="3" type="ORF">FLP_00410</name>
</gene>
<dbReference type="Pfam" id="PF03779">
    <property type="entry name" value="SPW"/>
    <property type="match status" value="1"/>
</dbReference>
<dbReference type="EMBL" id="LVEN01000001">
    <property type="protein sequence ID" value="OCB78203.1"/>
    <property type="molecule type" value="Genomic_DNA"/>
</dbReference>
<comment type="caution">
    <text evidence="3">The sequence shown here is derived from an EMBL/GenBank/DDBJ whole genome shotgun (WGS) entry which is preliminary data.</text>
</comment>
<evidence type="ECO:0000313" key="4">
    <source>
        <dbReference type="Proteomes" id="UP000093343"/>
    </source>
</evidence>
<feature type="transmembrane region" description="Helical" evidence="1">
    <location>
        <begin position="69"/>
        <end position="86"/>
    </location>
</feature>
<keyword evidence="1" id="KW-1133">Transmembrane helix</keyword>
<keyword evidence="4" id="KW-1185">Reference proteome</keyword>
<sequence>MRLITTKTHAYLDYIVGIFLLVAPFILKLDPKMPEGILFFILGAGLLFYSIITNYELGLFKIIPMKTHLLLDIASGIFLAASPWIFGFSDRVYLPHLILGLFEISAGLLTSTKSNTTL</sequence>
<evidence type="ECO:0000259" key="2">
    <source>
        <dbReference type="Pfam" id="PF03779"/>
    </source>
</evidence>
<feature type="transmembrane region" description="Helical" evidence="1">
    <location>
        <begin position="12"/>
        <end position="30"/>
    </location>
</feature>
<keyword evidence="1" id="KW-0812">Transmembrane</keyword>
<feature type="transmembrane region" description="Helical" evidence="1">
    <location>
        <begin position="92"/>
        <end position="110"/>
    </location>
</feature>
<protein>
    <recommendedName>
        <fullName evidence="2">SPW repeat-containing integral membrane domain-containing protein</fullName>
    </recommendedName>
</protein>
<dbReference type="RefSeq" id="WP_065447528.1">
    <property type="nucleotide sequence ID" value="NZ_LVEN01000001.1"/>
</dbReference>
<accession>A0ABX2XPM4</accession>